<gene>
    <name evidence="1" type="ORF">ENN26_06765</name>
</gene>
<organism evidence="1">
    <name type="scientific">Thermofilum adornatum</name>
    <dbReference type="NCBI Taxonomy" id="1365176"/>
    <lineage>
        <taxon>Archaea</taxon>
        <taxon>Thermoproteota</taxon>
        <taxon>Thermoprotei</taxon>
        <taxon>Thermofilales</taxon>
        <taxon>Thermofilaceae</taxon>
        <taxon>Thermofilum</taxon>
    </lineage>
</organism>
<protein>
    <submittedName>
        <fullName evidence="1">Uncharacterized protein</fullName>
    </submittedName>
</protein>
<reference evidence="1" key="1">
    <citation type="journal article" date="2020" name="mSystems">
        <title>Genome- and Community-Level Interaction Insights into Carbon Utilization and Element Cycling Functions of Hydrothermarchaeota in Hydrothermal Sediment.</title>
        <authorList>
            <person name="Zhou Z."/>
            <person name="Liu Y."/>
            <person name="Xu W."/>
            <person name="Pan J."/>
            <person name="Luo Z.H."/>
            <person name="Li M."/>
        </authorList>
    </citation>
    <scope>NUCLEOTIDE SEQUENCE [LARGE SCALE GENOMIC DNA]</scope>
    <source>
        <strain evidence="1">SpSt-116</strain>
    </source>
</reference>
<sequence length="62" mass="6428">MSRPKATLLLIIFVALVAIALLPVTTFGNEPRKSTPNPCLAKTVTAPIRPVFGGTVGPIGSL</sequence>
<accession>A0A7C1GSC3</accession>
<dbReference type="EMBL" id="DSAY01000121">
    <property type="protein sequence ID" value="HDP15453.1"/>
    <property type="molecule type" value="Genomic_DNA"/>
</dbReference>
<evidence type="ECO:0000313" key="1">
    <source>
        <dbReference type="EMBL" id="HDP15453.1"/>
    </source>
</evidence>
<comment type="caution">
    <text evidence="1">The sequence shown here is derived from an EMBL/GenBank/DDBJ whole genome shotgun (WGS) entry which is preliminary data.</text>
</comment>
<proteinExistence type="predicted"/>
<name>A0A7C1GSC3_9CREN</name>
<dbReference type="AlphaFoldDB" id="A0A7C1GSC3"/>